<comment type="caution">
    <text evidence="1">The sequence shown here is derived from an EMBL/GenBank/DDBJ whole genome shotgun (WGS) entry which is preliminary data.</text>
</comment>
<protein>
    <submittedName>
        <fullName evidence="1">Uncharacterized protein</fullName>
    </submittedName>
</protein>
<gene>
    <name evidence="1" type="ORF">DY251_07745</name>
</gene>
<dbReference type="AlphaFoldDB" id="A0A371XG06"/>
<sequence length="78" mass="8576">MDVKLKALDGTDKVFIDRITLSNPKRLRDVAIGICKMASFDELATPDGILRVEFTGKRVTGFGSIDGKRLHVLSPFAI</sequence>
<organism evidence="1 2">
    <name type="scientific">Mesorhizobium denitrificans</name>
    <dbReference type="NCBI Taxonomy" id="2294114"/>
    <lineage>
        <taxon>Bacteria</taxon>
        <taxon>Pseudomonadati</taxon>
        <taxon>Pseudomonadota</taxon>
        <taxon>Alphaproteobacteria</taxon>
        <taxon>Hyphomicrobiales</taxon>
        <taxon>Phyllobacteriaceae</taxon>
        <taxon>Mesorhizobium</taxon>
    </lineage>
</organism>
<dbReference type="RefSeq" id="WP_116623302.1">
    <property type="nucleotide sequence ID" value="NZ_QURN01000005.1"/>
</dbReference>
<evidence type="ECO:0000313" key="2">
    <source>
        <dbReference type="Proteomes" id="UP000262379"/>
    </source>
</evidence>
<dbReference type="Proteomes" id="UP000262379">
    <property type="component" value="Unassembled WGS sequence"/>
</dbReference>
<proteinExistence type="predicted"/>
<name>A0A371XG06_9HYPH</name>
<accession>A0A371XG06</accession>
<evidence type="ECO:0000313" key="1">
    <source>
        <dbReference type="EMBL" id="RFC68159.1"/>
    </source>
</evidence>
<dbReference type="EMBL" id="QURN01000005">
    <property type="protein sequence ID" value="RFC68159.1"/>
    <property type="molecule type" value="Genomic_DNA"/>
</dbReference>
<reference evidence="2" key="1">
    <citation type="submission" date="2018-08" db="EMBL/GenBank/DDBJ databases">
        <authorList>
            <person name="Im W.T."/>
        </authorList>
    </citation>
    <scope>NUCLEOTIDE SEQUENCE [LARGE SCALE GENOMIC DNA]</scope>
    <source>
        <strain evidence="2">LA-28</strain>
    </source>
</reference>
<keyword evidence="2" id="KW-1185">Reference proteome</keyword>